<gene>
    <name evidence="1" type="ORF">DMN91_003233</name>
</gene>
<sequence>MCYIGRTLSDPEHALIPILERLQEFRNNPVNVLRRQAPLISIGFNVWTRYAHLVHPSSVPLHCHFPRHLETLVPSVSFEEGEILRRDTCPSGLFGKLFPRSVNQTRMFTDGSKSDGLPFAGSVLESLSQCGNRRKNRNHLIWEILDEISNIKREGGQVQLYWIPAHMGISPNERVDREAKEAVFSGVDNGNLDSTGFILTEEVLYLLIDLGPIIRPWRRACGATTLLIRQFVNMQGLNRRLTMCFGSVLCLTKSVQPCLP</sequence>
<dbReference type="GO" id="GO:0003676">
    <property type="term" value="F:nucleic acid binding"/>
    <property type="evidence" value="ECO:0007669"/>
    <property type="project" value="InterPro"/>
</dbReference>
<comment type="caution">
    <text evidence="1">The sequence shown here is derived from an EMBL/GenBank/DDBJ whole genome shotgun (WGS) entry which is preliminary data.</text>
</comment>
<dbReference type="EMBL" id="QOIP01000003">
    <property type="protein sequence ID" value="RLU25141.1"/>
    <property type="molecule type" value="Genomic_DNA"/>
</dbReference>
<dbReference type="SUPFAM" id="SSF53098">
    <property type="entry name" value="Ribonuclease H-like"/>
    <property type="match status" value="1"/>
</dbReference>
<dbReference type="Proteomes" id="UP000279307">
    <property type="component" value="Chromosome 3"/>
</dbReference>
<reference evidence="1" key="1">
    <citation type="journal article" date="2018" name="Genome Res.">
        <title>The genomic architecture and molecular evolution of ant odorant receptors.</title>
        <authorList>
            <person name="McKenzie S.K."/>
            <person name="Kronauer D.J.C."/>
        </authorList>
    </citation>
    <scope>NUCLEOTIDE SEQUENCE [LARGE SCALE GENOMIC DNA]</scope>
    <source>
        <strain evidence="1">Clonal line C1</strain>
    </source>
</reference>
<evidence type="ECO:0000313" key="1">
    <source>
        <dbReference type="EMBL" id="RLU25141.1"/>
    </source>
</evidence>
<dbReference type="InterPro" id="IPR036397">
    <property type="entry name" value="RNaseH_sf"/>
</dbReference>
<dbReference type="AlphaFoldDB" id="A0A3L8DXG7"/>
<reference evidence="1" key="2">
    <citation type="submission" date="2018-07" db="EMBL/GenBank/DDBJ databases">
        <authorList>
            <person name="Mckenzie S.K."/>
            <person name="Kronauer D.J.C."/>
        </authorList>
    </citation>
    <scope>NUCLEOTIDE SEQUENCE</scope>
    <source>
        <strain evidence="1">Clonal line C1</strain>
    </source>
</reference>
<name>A0A3L8DXG7_OOCBI</name>
<evidence type="ECO:0008006" key="2">
    <source>
        <dbReference type="Google" id="ProtNLM"/>
    </source>
</evidence>
<accession>A0A3L8DXG7</accession>
<organism evidence="1">
    <name type="scientific">Ooceraea biroi</name>
    <name type="common">Clonal raider ant</name>
    <name type="synonym">Cerapachys biroi</name>
    <dbReference type="NCBI Taxonomy" id="2015173"/>
    <lineage>
        <taxon>Eukaryota</taxon>
        <taxon>Metazoa</taxon>
        <taxon>Ecdysozoa</taxon>
        <taxon>Arthropoda</taxon>
        <taxon>Hexapoda</taxon>
        <taxon>Insecta</taxon>
        <taxon>Pterygota</taxon>
        <taxon>Neoptera</taxon>
        <taxon>Endopterygota</taxon>
        <taxon>Hymenoptera</taxon>
        <taxon>Apocrita</taxon>
        <taxon>Aculeata</taxon>
        <taxon>Formicoidea</taxon>
        <taxon>Formicidae</taxon>
        <taxon>Dorylinae</taxon>
        <taxon>Ooceraea</taxon>
    </lineage>
</organism>
<dbReference type="InterPro" id="IPR012337">
    <property type="entry name" value="RNaseH-like_sf"/>
</dbReference>
<proteinExistence type="predicted"/>
<protein>
    <recommendedName>
        <fullName evidence="2">RNase H type-1 domain-containing protein</fullName>
    </recommendedName>
</protein>
<dbReference type="Gene3D" id="3.30.420.10">
    <property type="entry name" value="Ribonuclease H-like superfamily/Ribonuclease H"/>
    <property type="match status" value="1"/>
</dbReference>